<keyword evidence="3 6" id="KW-1133">Transmembrane helix</keyword>
<name>A0A1V6TXY9_9EURO</name>
<feature type="transmembrane region" description="Helical" evidence="6">
    <location>
        <begin position="125"/>
        <end position="147"/>
    </location>
</feature>
<dbReference type="GO" id="GO:0016020">
    <property type="term" value="C:membrane"/>
    <property type="evidence" value="ECO:0007669"/>
    <property type="project" value="UniProtKB-SubCell"/>
</dbReference>
<evidence type="ECO:0000256" key="5">
    <source>
        <dbReference type="ARBA" id="ARBA00038359"/>
    </source>
</evidence>
<sequence>MASAVDLSENRQGEYRTQTIAMTALGLFFVILRFTARWKKGLSFGWDDYTMVLSVIFLFATCGLNLAMIHYGLGRHADVLPTQNVVMIAKLLMAFECVYCTTVGIIKVSILLMYARIFPTRNFRIASYIIGSIAVGWIIAIICVSVFQCNPIAKAWNVNLPGTCINLKGSFIGNAVPNILTDIAILSMPVHVVWGLHANLTHRLSVIALFLLGSFVVFTSAYRFSTLFEFDPTDTPWTLAKACTWCFIECSSGIISACLPTLRPLFMMISSKFSSTIDTSRANTNDFNSLAHRSGGNLVLRPPGELISKQRMQLEVSHADDASGDEVPLNSIRVQRDMTWQETTYNSSGKDV</sequence>
<evidence type="ECO:0000313" key="8">
    <source>
        <dbReference type="EMBL" id="OQE31207.1"/>
    </source>
</evidence>
<dbReference type="AlphaFoldDB" id="A0A1V6TXY9"/>
<dbReference type="STRING" id="303698.A0A1V6TXY9"/>
<comment type="subcellular location">
    <subcellularLocation>
        <location evidence="1">Membrane</location>
        <topology evidence="1">Multi-pass membrane protein</topology>
    </subcellularLocation>
</comment>
<feature type="transmembrane region" description="Helical" evidence="6">
    <location>
        <begin position="20"/>
        <end position="36"/>
    </location>
</feature>
<proteinExistence type="inferred from homology"/>
<dbReference type="OrthoDB" id="10017208at2759"/>
<evidence type="ECO:0000256" key="2">
    <source>
        <dbReference type="ARBA" id="ARBA00022692"/>
    </source>
</evidence>
<evidence type="ECO:0000256" key="1">
    <source>
        <dbReference type="ARBA" id="ARBA00004141"/>
    </source>
</evidence>
<dbReference type="InterPro" id="IPR052337">
    <property type="entry name" value="SAT4-like"/>
</dbReference>
<dbReference type="PANTHER" id="PTHR33048">
    <property type="entry name" value="PTH11-LIKE INTEGRAL MEMBRANE PROTEIN (AFU_ORTHOLOGUE AFUA_5G11245)"/>
    <property type="match status" value="1"/>
</dbReference>
<reference evidence="9" key="1">
    <citation type="journal article" date="2017" name="Nat. Microbiol.">
        <title>Global analysis of biosynthetic gene clusters reveals vast potential of secondary metabolite production in Penicillium species.</title>
        <authorList>
            <person name="Nielsen J.C."/>
            <person name="Grijseels S."/>
            <person name="Prigent S."/>
            <person name="Ji B."/>
            <person name="Dainat J."/>
            <person name="Nielsen K.F."/>
            <person name="Frisvad J.C."/>
            <person name="Workman M."/>
            <person name="Nielsen J."/>
        </authorList>
    </citation>
    <scope>NUCLEOTIDE SEQUENCE [LARGE SCALE GENOMIC DNA]</scope>
    <source>
        <strain evidence="9">IBT 24891</strain>
    </source>
</reference>
<evidence type="ECO:0000256" key="3">
    <source>
        <dbReference type="ARBA" id="ARBA00022989"/>
    </source>
</evidence>
<feature type="domain" description="Rhodopsin" evidence="7">
    <location>
        <begin position="32"/>
        <end position="266"/>
    </location>
</feature>
<feature type="transmembrane region" description="Helical" evidence="6">
    <location>
        <begin position="175"/>
        <end position="194"/>
    </location>
</feature>
<keyword evidence="4 6" id="KW-0472">Membrane</keyword>
<evidence type="ECO:0000256" key="4">
    <source>
        <dbReference type="ARBA" id="ARBA00023136"/>
    </source>
</evidence>
<evidence type="ECO:0000313" key="9">
    <source>
        <dbReference type="Proteomes" id="UP000191285"/>
    </source>
</evidence>
<dbReference type="Proteomes" id="UP000191285">
    <property type="component" value="Unassembled WGS sequence"/>
</dbReference>
<evidence type="ECO:0000259" key="7">
    <source>
        <dbReference type="Pfam" id="PF20684"/>
    </source>
</evidence>
<dbReference type="Pfam" id="PF20684">
    <property type="entry name" value="Fung_rhodopsin"/>
    <property type="match status" value="1"/>
</dbReference>
<feature type="transmembrane region" description="Helical" evidence="6">
    <location>
        <begin position="206"/>
        <end position="225"/>
    </location>
</feature>
<dbReference type="PANTHER" id="PTHR33048:SF151">
    <property type="entry name" value="INTEGRAL MEMBRANE PROTEIN"/>
    <property type="match status" value="1"/>
</dbReference>
<comment type="similarity">
    <text evidence="5">Belongs to the SAT4 family.</text>
</comment>
<dbReference type="InterPro" id="IPR049326">
    <property type="entry name" value="Rhodopsin_dom_fungi"/>
</dbReference>
<feature type="transmembrane region" description="Helical" evidence="6">
    <location>
        <begin position="48"/>
        <end position="71"/>
    </location>
</feature>
<comment type="caution">
    <text evidence="8">The sequence shown here is derived from an EMBL/GenBank/DDBJ whole genome shotgun (WGS) entry which is preliminary data.</text>
</comment>
<gene>
    <name evidence="8" type="ORF">PENSTE_c001G06256</name>
</gene>
<organism evidence="8 9">
    <name type="scientific">Penicillium steckii</name>
    <dbReference type="NCBI Taxonomy" id="303698"/>
    <lineage>
        <taxon>Eukaryota</taxon>
        <taxon>Fungi</taxon>
        <taxon>Dikarya</taxon>
        <taxon>Ascomycota</taxon>
        <taxon>Pezizomycotina</taxon>
        <taxon>Eurotiomycetes</taxon>
        <taxon>Eurotiomycetidae</taxon>
        <taxon>Eurotiales</taxon>
        <taxon>Aspergillaceae</taxon>
        <taxon>Penicillium</taxon>
    </lineage>
</organism>
<feature type="transmembrane region" description="Helical" evidence="6">
    <location>
        <begin position="91"/>
        <end position="113"/>
    </location>
</feature>
<evidence type="ECO:0000256" key="6">
    <source>
        <dbReference type="SAM" id="Phobius"/>
    </source>
</evidence>
<keyword evidence="9" id="KW-1185">Reference proteome</keyword>
<accession>A0A1V6TXY9</accession>
<dbReference type="EMBL" id="MLKD01000001">
    <property type="protein sequence ID" value="OQE31207.1"/>
    <property type="molecule type" value="Genomic_DNA"/>
</dbReference>
<keyword evidence="2 6" id="KW-0812">Transmembrane</keyword>
<protein>
    <recommendedName>
        <fullName evidence="7">Rhodopsin domain-containing protein</fullName>
    </recommendedName>
</protein>